<sequence length="339" mass="38789">MTPIIPCLECGPGLGPTETYHIDSSPVNDLINTNIPPSTDAQICATRRTLKELQTDLSHLDDDILQMRVTFRRMQAKRIALHNYAEAHKAVLSHLRRIPAEIMAEIFIHSLPKFPFKFSPHDPPFVLERVCKRWKDIVRSTPAMWSCISVDTQKQRQDSNLQIISTCLARSAAHPLLISFKSQLFDDDDDDDASDTHSEQVLALLTAQCERWHTVHIELPWRLVDRLLVVKGRIPLLHDLHLSTTAYGIEDDYLERLDAISVAPKLRYLKATSDQFCNFTFILHLPWSGLTSLVIDEQIVEDVFAILQDCPNLMEFRAHISRPDSIDRLDLPKVTLLYL</sequence>
<gene>
    <name evidence="1" type="ORF">FIBSPDRAFT_833602</name>
</gene>
<organism evidence="1 2">
    <name type="scientific">Athelia psychrophila</name>
    <dbReference type="NCBI Taxonomy" id="1759441"/>
    <lineage>
        <taxon>Eukaryota</taxon>
        <taxon>Fungi</taxon>
        <taxon>Dikarya</taxon>
        <taxon>Basidiomycota</taxon>
        <taxon>Agaricomycotina</taxon>
        <taxon>Agaricomycetes</taxon>
        <taxon>Agaricomycetidae</taxon>
        <taxon>Atheliales</taxon>
        <taxon>Atheliaceae</taxon>
        <taxon>Athelia</taxon>
    </lineage>
</organism>
<dbReference type="Gene3D" id="3.80.10.10">
    <property type="entry name" value="Ribonuclease Inhibitor"/>
    <property type="match status" value="1"/>
</dbReference>
<dbReference type="AlphaFoldDB" id="A0A166DRA4"/>
<dbReference type="EMBL" id="KV417610">
    <property type="protein sequence ID" value="KZP14990.1"/>
    <property type="molecule type" value="Genomic_DNA"/>
</dbReference>
<feature type="non-terminal residue" evidence="1">
    <location>
        <position position="339"/>
    </location>
</feature>
<evidence type="ECO:0000313" key="2">
    <source>
        <dbReference type="Proteomes" id="UP000076532"/>
    </source>
</evidence>
<dbReference type="InterPro" id="IPR032675">
    <property type="entry name" value="LRR_dom_sf"/>
</dbReference>
<reference evidence="1 2" key="1">
    <citation type="journal article" date="2016" name="Mol. Biol. Evol.">
        <title>Comparative Genomics of Early-Diverging Mushroom-Forming Fungi Provides Insights into the Origins of Lignocellulose Decay Capabilities.</title>
        <authorList>
            <person name="Nagy L.G."/>
            <person name="Riley R."/>
            <person name="Tritt A."/>
            <person name="Adam C."/>
            <person name="Daum C."/>
            <person name="Floudas D."/>
            <person name="Sun H."/>
            <person name="Yadav J.S."/>
            <person name="Pangilinan J."/>
            <person name="Larsson K.H."/>
            <person name="Matsuura K."/>
            <person name="Barry K."/>
            <person name="Labutti K."/>
            <person name="Kuo R."/>
            <person name="Ohm R.A."/>
            <person name="Bhattacharya S.S."/>
            <person name="Shirouzu T."/>
            <person name="Yoshinaga Y."/>
            <person name="Martin F.M."/>
            <person name="Grigoriev I.V."/>
            <person name="Hibbett D.S."/>
        </authorList>
    </citation>
    <scope>NUCLEOTIDE SEQUENCE [LARGE SCALE GENOMIC DNA]</scope>
    <source>
        <strain evidence="1 2">CBS 109695</strain>
    </source>
</reference>
<dbReference type="STRING" id="436010.A0A166DRA4"/>
<evidence type="ECO:0000313" key="1">
    <source>
        <dbReference type="EMBL" id="KZP14990.1"/>
    </source>
</evidence>
<accession>A0A166DRA4</accession>
<proteinExistence type="predicted"/>
<dbReference type="Proteomes" id="UP000076532">
    <property type="component" value="Unassembled WGS sequence"/>
</dbReference>
<name>A0A166DRA4_9AGAM</name>
<protein>
    <recommendedName>
        <fullName evidence="3">F-box domain-containing protein</fullName>
    </recommendedName>
</protein>
<keyword evidence="2" id="KW-1185">Reference proteome</keyword>
<dbReference type="OrthoDB" id="3365698at2759"/>
<evidence type="ECO:0008006" key="3">
    <source>
        <dbReference type="Google" id="ProtNLM"/>
    </source>
</evidence>